<feature type="transmembrane region" description="Helical" evidence="7">
    <location>
        <begin position="105"/>
        <end position="123"/>
    </location>
</feature>
<dbReference type="AlphaFoldDB" id="A0A498CWE6"/>
<dbReference type="PANTHER" id="PTHR30586">
    <property type="entry name" value="ELECTRON TRANSPORT COMPLEX PROTEIN RNFE"/>
    <property type="match status" value="1"/>
</dbReference>
<dbReference type="Pfam" id="PF02508">
    <property type="entry name" value="Rnf-Nqr"/>
    <property type="match status" value="1"/>
</dbReference>
<dbReference type="InterPro" id="IPR003667">
    <property type="entry name" value="NqrDE/RnfAE"/>
</dbReference>
<gene>
    <name evidence="8" type="ORF">D4A47_12095</name>
</gene>
<keyword evidence="4" id="KW-1278">Translocase</keyword>
<reference evidence="8 9" key="1">
    <citation type="submission" date="2018-10" db="EMBL/GenBank/DDBJ databases">
        <title>Anaerotruncus faecis sp. nov., isolated from human feces.</title>
        <authorList>
            <person name="Wang Y.-J."/>
        </authorList>
    </citation>
    <scope>NUCLEOTIDE SEQUENCE [LARGE SCALE GENOMIC DNA]</scope>
    <source>
        <strain evidence="8 9">22A2-44</strain>
    </source>
</reference>
<comment type="subcellular location">
    <subcellularLocation>
        <location evidence="1">Endomembrane system</location>
        <topology evidence="1">Multi-pass membrane protein</topology>
    </subcellularLocation>
</comment>
<dbReference type="RefSeq" id="WP_101549442.1">
    <property type="nucleotide sequence ID" value="NZ_DBFBJK010000005.1"/>
</dbReference>
<evidence type="ECO:0000313" key="8">
    <source>
        <dbReference type="EMBL" id="RLL08571.1"/>
    </source>
</evidence>
<dbReference type="EMBL" id="RCHT01000032">
    <property type="protein sequence ID" value="RLL08571.1"/>
    <property type="molecule type" value="Genomic_DNA"/>
</dbReference>
<dbReference type="GO" id="GO:0012505">
    <property type="term" value="C:endomembrane system"/>
    <property type="evidence" value="ECO:0007669"/>
    <property type="project" value="UniProtKB-SubCell"/>
</dbReference>
<evidence type="ECO:0008006" key="10">
    <source>
        <dbReference type="Google" id="ProtNLM"/>
    </source>
</evidence>
<name>A0A498CWE6_9FIRM</name>
<organism evidence="8 9">
    <name type="scientific">Anaerotruncus massiliensis</name>
    <name type="common">ex Liu et al. 2021</name>
    <dbReference type="NCBI Taxonomy" id="2321404"/>
    <lineage>
        <taxon>Bacteria</taxon>
        <taxon>Bacillati</taxon>
        <taxon>Bacillota</taxon>
        <taxon>Clostridia</taxon>
        <taxon>Eubacteriales</taxon>
        <taxon>Oscillospiraceae</taxon>
        <taxon>Anaerotruncus</taxon>
    </lineage>
</organism>
<keyword evidence="2" id="KW-0813">Transport</keyword>
<keyword evidence="3 7" id="KW-0812">Transmembrane</keyword>
<keyword evidence="9" id="KW-1185">Reference proteome</keyword>
<evidence type="ECO:0000256" key="6">
    <source>
        <dbReference type="ARBA" id="ARBA00023136"/>
    </source>
</evidence>
<sequence>MKLEKLKRARRRGRWFDGIFGRNPVLCCGLALPFAVMVTTSLRSSVSISILLACSLIPTVLLASLVGRFLPRWFSPVVYTLFAMVVVVACVPLILPISPEVADSLGIYVPILSVNTILLTLCARYERPADRPVMALVDAAAYSLGFALAMCLIAFFRELLGAGSLWGVPVPLPFKAEGVQIAFAGFIAVALLSALVRFLRRAALVFSYRRHNPKPE</sequence>
<feature type="transmembrane region" description="Helical" evidence="7">
    <location>
        <begin position="48"/>
        <end position="70"/>
    </location>
</feature>
<evidence type="ECO:0000256" key="4">
    <source>
        <dbReference type="ARBA" id="ARBA00022967"/>
    </source>
</evidence>
<proteinExistence type="predicted"/>
<feature type="transmembrane region" description="Helical" evidence="7">
    <location>
        <begin position="179"/>
        <end position="199"/>
    </location>
</feature>
<feature type="transmembrane region" description="Helical" evidence="7">
    <location>
        <begin position="20"/>
        <end position="42"/>
    </location>
</feature>
<dbReference type="Proteomes" id="UP000276301">
    <property type="component" value="Unassembled WGS sequence"/>
</dbReference>
<comment type="caution">
    <text evidence="8">The sequence shown here is derived from an EMBL/GenBank/DDBJ whole genome shotgun (WGS) entry which is preliminary data.</text>
</comment>
<evidence type="ECO:0000256" key="1">
    <source>
        <dbReference type="ARBA" id="ARBA00004127"/>
    </source>
</evidence>
<keyword evidence="6 7" id="KW-0472">Membrane</keyword>
<evidence type="ECO:0000313" key="9">
    <source>
        <dbReference type="Proteomes" id="UP000276301"/>
    </source>
</evidence>
<feature type="transmembrane region" description="Helical" evidence="7">
    <location>
        <begin position="77"/>
        <end position="99"/>
    </location>
</feature>
<protein>
    <recommendedName>
        <fullName evidence="10">Electron transport complex subunit RsxE</fullName>
    </recommendedName>
</protein>
<dbReference type="GO" id="GO:0005886">
    <property type="term" value="C:plasma membrane"/>
    <property type="evidence" value="ECO:0007669"/>
    <property type="project" value="TreeGrafter"/>
</dbReference>
<dbReference type="PIRSF" id="PIRSF006102">
    <property type="entry name" value="NQR_DE"/>
    <property type="match status" value="1"/>
</dbReference>
<evidence type="ECO:0000256" key="5">
    <source>
        <dbReference type="ARBA" id="ARBA00022989"/>
    </source>
</evidence>
<dbReference type="PANTHER" id="PTHR30586:SF1">
    <property type="entry name" value="NA(+)-TRANSLOCATING NADH-QUINONE REDUCTASE SUBUNIT D"/>
    <property type="match status" value="1"/>
</dbReference>
<evidence type="ECO:0000256" key="2">
    <source>
        <dbReference type="ARBA" id="ARBA00022448"/>
    </source>
</evidence>
<evidence type="ECO:0000256" key="7">
    <source>
        <dbReference type="SAM" id="Phobius"/>
    </source>
</evidence>
<keyword evidence="5 7" id="KW-1133">Transmembrane helix</keyword>
<evidence type="ECO:0000256" key="3">
    <source>
        <dbReference type="ARBA" id="ARBA00022692"/>
    </source>
</evidence>
<feature type="transmembrane region" description="Helical" evidence="7">
    <location>
        <begin position="135"/>
        <end position="156"/>
    </location>
</feature>
<accession>A0A498CWE6</accession>